<dbReference type="EMBL" id="CAJOBP010005339">
    <property type="protein sequence ID" value="CAF4466676.1"/>
    <property type="molecule type" value="Genomic_DNA"/>
</dbReference>
<keyword evidence="10" id="KW-1185">Reference proteome</keyword>
<comment type="caution">
    <text evidence="7">The sequence shown here is derived from an EMBL/GenBank/DDBJ whole genome shotgun (WGS) entry which is preliminary data.</text>
</comment>
<dbReference type="EMBL" id="CAJNYD010000684">
    <property type="protein sequence ID" value="CAF3287497.1"/>
    <property type="molecule type" value="Genomic_DNA"/>
</dbReference>
<evidence type="ECO:0000313" key="10">
    <source>
        <dbReference type="Proteomes" id="UP000663873"/>
    </source>
</evidence>
<evidence type="ECO:0000313" key="1">
    <source>
        <dbReference type="EMBL" id="CAF3287497.1"/>
    </source>
</evidence>
<dbReference type="Proteomes" id="UP000663851">
    <property type="component" value="Unassembled WGS sequence"/>
</dbReference>
<evidence type="ECO:0000313" key="9">
    <source>
        <dbReference type="Proteomes" id="UP000663862"/>
    </source>
</evidence>
<dbReference type="Proteomes" id="UP000663825">
    <property type="component" value="Unassembled WGS sequence"/>
</dbReference>
<dbReference type="Proteomes" id="UP000663862">
    <property type="component" value="Unassembled WGS sequence"/>
</dbReference>
<organism evidence="7 9">
    <name type="scientific">Rotaria socialis</name>
    <dbReference type="NCBI Taxonomy" id="392032"/>
    <lineage>
        <taxon>Eukaryota</taxon>
        <taxon>Metazoa</taxon>
        <taxon>Spiralia</taxon>
        <taxon>Gnathifera</taxon>
        <taxon>Rotifera</taxon>
        <taxon>Eurotatoria</taxon>
        <taxon>Bdelloidea</taxon>
        <taxon>Philodinida</taxon>
        <taxon>Philodinidae</taxon>
        <taxon>Rotaria</taxon>
    </lineage>
</organism>
<dbReference type="Proteomes" id="UP000663872">
    <property type="component" value="Unassembled WGS sequence"/>
</dbReference>
<dbReference type="EMBL" id="CAJNYT010000134">
    <property type="protein sequence ID" value="CAF3331876.1"/>
    <property type="molecule type" value="Genomic_DNA"/>
</dbReference>
<protein>
    <submittedName>
        <fullName evidence="7">Uncharacterized protein</fullName>
    </submittedName>
</protein>
<evidence type="ECO:0000313" key="3">
    <source>
        <dbReference type="EMBL" id="CAF3331876.1"/>
    </source>
</evidence>
<dbReference type="EMBL" id="CAJOBQ010004133">
    <property type="protein sequence ID" value="CAF4628016.1"/>
    <property type="molecule type" value="Genomic_DNA"/>
</dbReference>
<evidence type="ECO:0000313" key="5">
    <source>
        <dbReference type="EMBL" id="CAF4466676.1"/>
    </source>
</evidence>
<dbReference type="EMBL" id="CAJNXB010003518">
    <property type="protein sequence ID" value="CAF3320151.1"/>
    <property type="molecule type" value="Genomic_DNA"/>
</dbReference>
<evidence type="ECO:0000313" key="7">
    <source>
        <dbReference type="EMBL" id="CAF4628016.1"/>
    </source>
</evidence>
<dbReference type="EMBL" id="CAJOBR010005914">
    <property type="protein sequence ID" value="CAF4831677.1"/>
    <property type="molecule type" value="Genomic_DNA"/>
</dbReference>
<sequence length="137" mass="15630">MEQEKLSVLINEASIKLQEPITSSESLNLWKVKMFTLINEIAALKLATKLLPCESIASLDPSDWTLTQSVAHEMLDLSLEHIRFVRNRPIWQPVPEHIRVALEDEPFPQHGQSLLDVCDAVTKYIMPYSRGKDAIHK</sequence>
<evidence type="ECO:0000313" key="8">
    <source>
        <dbReference type="EMBL" id="CAF4831677.1"/>
    </source>
</evidence>
<name>A0A821DZC6_9BILA</name>
<dbReference type="EMBL" id="CAJOBO010004516">
    <property type="protein sequence ID" value="CAF4523170.1"/>
    <property type="molecule type" value="Genomic_DNA"/>
</dbReference>
<evidence type="ECO:0000313" key="2">
    <source>
        <dbReference type="EMBL" id="CAF3320151.1"/>
    </source>
</evidence>
<evidence type="ECO:0000313" key="4">
    <source>
        <dbReference type="EMBL" id="CAF3417049.1"/>
    </source>
</evidence>
<dbReference type="Proteomes" id="UP000663833">
    <property type="component" value="Unassembled WGS sequence"/>
</dbReference>
<dbReference type="Proteomes" id="UP000663869">
    <property type="component" value="Unassembled WGS sequence"/>
</dbReference>
<accession>A0A821DZC6</accession>
<dbReference type="AlphaFoldDB" id="A0A821DZC6"/>
<dbReference type="Proteomes" id="UP000663873">
    <property type="component" value="Unassembled WGS sequence"/>
</dbReference>
<gene>
    <name evidence="4" type="ORF">FME351_LOCUS10550</name>
    <name evidence="3" type="ORF">GRG538_LOCUS3655</name>
    <name evidence="6" type="ORF">HFQ381_LOCUS29254</name>
    <name evidence="1" type="ORF">LUA448_LOCUS6959</name>
    <name evidence="8" type="ORF">QYT958_LOCUS25778</name>
    <name evidence="2" type="ORF">TIS948_LOCUS20106</name>
    <name evidence="7" type="ORF">TSG867_LOCUS29426</name>
    <name evidence="5" type="ORF">UJA718_LOCUS23904</name>
</gene>
<evidence type="ECO:0000313" key="6">
    <source>
        <dbReference type="EMBL" id="CAF4523170.1"/>
    </source>
</evidence>
<proteinExistence type="predicted"/>
<dbReference type="EMBL" id="CAJNYU010001153">
    <property type="protein sequence ID" value="CAF3417049.1"/>
    <property type="molecule type" value="Genomic_DNA"/>
</dbReference>
<reference evidence="7" key="1">
    <citation type="submission" date="2021-02" db="EMBL/GenBank/DDBJ databases">
        <authorList>
            <person name="Nowell W R."/>
        </authorList>
    </citation>
    <scope>NUCLEOTIDE SEQUENCE</scope>
</reference>
<dbReference type="Proteomes" id="UP000663848">
    <property type="component" value="Unassembled WGS sequence"/>
</dbReference>